<keyword evidence="3 4" id="KW-0443">Lipid metabolism</keyword>
<dbReference type="SUPFAM" id="SSF52151">
    <property type="entry name" value="FabD/lysophospholipase-like"/>
    <property type="match status" value="1"/>
</dbReference>
<feature type="short sequence motif" description="DGA/G" evidence="4">
    <location>
        <begin position="190"/>
        <end position="192"/>
    </location>
</feature>
<accession>A0A7C0VCB6</accession>
<dbReference type="InterPro" id="IPR050301">
    <property type="entry name" value="NTE"/>
</dbReference>
<dbReference type="Pfam" id="PF01734">
    <property type="entry name" value="Patatin"/>
    <property type="match status" value="1"/>
</dbReference>
<name>A0A7C0VCB6_UNCW3</name>
<comment type="caution">
    <text evidence="6">The sequence shown here is derived from an EMBL/GenBank/DDBJ whole genome shotgun (WGS) entry which is preliminary data.</text>
</comment>
<keyword evidence="1 4" id="KW-0378">Hydrolase</keyword>
<evidence type="ECO:0000256" key="2">
    <source>
        <dbReference type="ARBA" id="ARBA00022963"/>
    </source>
</evidence>
<dbReference type="GO" id="GO:0016787">
    <property type="term" value="F:hydrolase activity"/>
    <property type="evidence" value="ECO:0007669"/>
    <property type="project" value="UniProtKB-UniRule"/>
</dbReference>
<proteinExistence type="predicted"/>
<evidence type="ECO:0000259" key="5">
    <source>
        <dbReference type="PROSITE" id="PS51635"/>
    </source>
</evidence>
<feature type="active site" description="Nucleophile" evidence="4">
    <location>
        <position position="44"/>
    </location>
</feature>
<evidence type="ECO:0000256" key="3">
    <source>
        <dbReference type="ARBA" id="ARBA00023098"/>
    </source>
</evidence>
<evidence type="ECO:0000313" key="6">
    <source>
        <dbReference type="EMBL" id="HDI82995.1"/>
    </source>
</evidence>
<feature type="active site" description="Proton acceptor" evidence="4">
    <location>
        <position position="190"/>
    </location>
</feature>
<dbReference type="PANTHER" id="PTHR14226:SF29">
    <property type="entry name" value="NEUROPATHY TARGET ESTERASE SWS"/>
    <property type="match status" value="1"/>
</dbReference>
<dbReference type="InterPro" id="IPR002641">
    <property type="entry name" value="PNPLA_dom"/>
</dbReference>
<comment type="caution">
    <text evidence="4">Lacks conserved residue(s) required for the propagation of feature annotation.</text>
</comment>
<organism evidence="6">
    <name type="scientific">candidate division WOR-3 bacterium</name>
    <dbReference type="NCBI Taxonomy" id="2052148"/>
    <lineage>
        <taxon>Bacteria</taxon>
        <taxon>Bacteria division WOR-3</taxon>
    </lineage>
</organism>
<evidence type="ECO:0000256" key="4">
    <source>
        <dbReference type="PROSITE-ProRule" id="PRU01161"/>
    </source>
</evidence>
<feature type="short sequence motif" description="GXSXG" evidence="4">
    <location>
        <begin position="42"/>
        <end position="46"/>
    </location>
</feature>
<dbReference type="InterPro" id="IPR016035">
    <property type="entry name" value="Acyl_Trfase/lysoPLipase"/>
</dbReference>
<dbReference type="AlphaFoldDB" id="A0A7C0VCB6"/>
<dbReference type="Proteomes" id="UP000885847">
    <property type="component" value="Unassembled WGS sequence"/>
</dbReference>
<feature type="domain" description="PNPLA" evidence="5">
    <location>
        <begin position="11"/>
        <end position="203"/>
    </location>
</feature>
<evidence type="ECO:0000256" key="1">
    <source>
        <dbReference type="ARBA" id="ARBA00022801"/>
    </source>
</evidence>
<keyword evidence="2 4" id="KW-0442">Lipid degradation</keyword>
<reference evidence="6" key="1">
    <citation type="journal article" date="2020" name="mSystems">
        <title>Genome- and Community-Level Interaction Insights into Carbon Utilization and Element Cycling Functions of Hydrothermarchaeota in Hydrothermal Sediment.</title>
        <authorList>
            <person name="Zhou Z."/>
            <person name="Liu Y."/>
            <person name="Xu W."/>
            <person name="Pan J."/>
            <person name="Luo Z.H."/>
            <person name="Li M."/>
        </authorList>
    </citation>
    <scope>NUCLEOTIDE SEQUENCE [LARGE SCALE GENOMIC DNA]</scope>
    <source>
        <strain evidence="6">HyVt-102</strain>
    </source>
</reference>
<gene>
    <name evidence="6" type="ORF">ENF18_04300</name>
</gene>
<sequence>MIFILISGIGLALGGGFANGFGHIGVLKVFEEEGIPIDVIGGTSMGAILGGLYACGFSPEEMESIAGDVDWDKLFEKSPPPITIFEKKTFTQGMAEYTLSFSGIKPILPWGVNNGFRIENLFTSVYLPFSLNPQLNFDSLFIPFFCNAVDLLSGKEFIFHNGELVSAIRSSMSVPAAFTPYRTKDCIFADGGVLDDCPAESVSSYRRPVIAVIILTQPLDTIKNPVDAITQSGILYNNRVKIDAVKQADLVVPIYYPALTSMEFKRFREFIERGEDAARRYMPLVDSLLKAWGVERVNKVAVEEKRREFRKHVRYPVLRNLYFENTGINPVVLARWVGFKSGDIITPSVLESTYNSLYKSGAFEGVRLKPLRYFRDSVDITLHFFNKPAGFLKWGILLDTWSPGLLTVSYGVRNSGSVYTGIVFGGSYGDINSLYTRFSFEEVFKRGFSLSAGIQWSERLIPGIGRYVVFMSDARASFASGDMFMEGFVEKQFNRRVLSMGLEVRNYRGNVPICENGRDVGVHLEMDILGRSVYSYHLAKGHVLVMHGMWKRFFMQFGGYFYVSQGNVPPEKREFLGDIDRYLLFPVRSVYFTRYTTINTKLSFLVLNTSALDYSLKIALSLSLSTCFTPSERLPVKVVPLIEVYPGYLRFGFTEKGLYFSLGKKFM</sequence>
<dbReference type="EMBL" id="DQWE01000207">
    <property type="protein sequence ID" value="HDI82995.1"/>
    <property type="molecule type" value="Genomic_DNA"/>
</dbReference>
<protein>
    <recommendedName>
        <fullName evidence="5">PNPLA domain-containing protein</fullName>
    </recommendedName>
</protein>
<dbReference type="Gene3D" id="3.40.1090.10">
    <property type="entry name" value="Cytosolic phospholipase A2 catalytic domain"/>
    <property type="match status" value="2"/>
</dbReference>
<dbReference type="PROSITE" id="PS51635">
    <property type="entry name" value="PNPLA"/>
    <property type="match status" value="1"/>
</dbReference>
<dbReference type="GO" id="GO:0016042">
    <property type="term" value="P:lipid catabolic process"/>
    <property type="evidence" value="ECO:0007669"/>
    <property type="project" value="UniProtKB-UniRule"/>
</dbReference>
<dbReference type="PANTHER" id="PTHR14226">
    <property type="entry name" value="NEUROPATHY TARGET ESTERASE/SWISS CHEESE D.MELANOGASTER"/>
    <property type="match status" value="1"/>
</dbReference>